<dbReference type="InterPro" id="IPR013278">
    <property type="entry name" value="Apop_reg_Bcl2"/>
</dbReference>
<keyword evidence="2" id="KW-0472">Membrane</keyword>
<dbReference type="EMBL" id="QVIG01000001">
    <property type="protein sequence ID" value="RGD59066.1"/>
    <property type="molecule type" value="Genomic_DNA"/>
</dbReference>
<feature type="compositionally biased region" description="Low complexity" evidence="1">
    <location>
        <begin position="121"/>
        <end position="130"/>
    </location>
</feature>
<reference evidence="4 5" key="1">
    <citation type="submission" date="2018-08" db="EMBL/GenBank/DDBJ databases">
        <title>Diversity &amp; Physiological Properties of Lignin-Decomposing Actinobacteria from Soil.</title>
        <authorList>
            <person name="Roh S.G."/>
            <person name="Kim S.B."/>
        </authorList>
    </citation>
    <scope>NUCLEOTIDE SEQUENCE [LARGE SCALE GENOMIC DNA]</scope>
    <source>
        <strain evidence="4 5">MMS17-GH009</strain>
    </source>
</reference>
<feature type="region of interest" description="Disordered" evidence="1">
    <location>
        <begin position="75"/>
        <end position="130"/>
    </location>
</feature>
<dbReference type="InterPro" id="IPR005543">
    <property type="entry name" value="PASTA_dom"/>
</dbReference>
<dbReference type="CDD" id="cd06577">
    <property type="entry name" value="PASTA_pknB"/>
    <property type="match status" value="1"/>
</dbReference>
<evidence type="ECO:0000256" key="2">
    <source>
        <dbReference type="SAM" id="Phobius"/>
    </source>
</evidence>
<dbReference type="RefSeq" id="WP_117487406.1">
    <property type="nucleotide sequence ID" value="NZ_QVIG01000001.1"/>
</dbReference>
<dbReference type="PROSITE" id="PS51178">
    <property type="entry name" value="PASTA"/>
    <property type="match status" value="1"/>
</dbReference>
<keyword evidence="2" id="KW-0812">Transmembrane</keyword>
<name>A0A372ZT44_9ACTN</name>
<keyword evidence="2" id="KW-1133">Transmembrane helix</keyword>
<sequence>MIRFPPQDPVPTPDPAFEKDLLAAMTAFADTTATPVIDAAGIRRAVRRRTALTGAAAVAAVAAIATGAALLLPGSPSGGDRPAGTAPAPAVHSAPPSPSASPSSLSATKGTPSPVAPPAPGATTVTVPPVTGLTRDAATRLLDAAGLHYEVHELTDWKLPAGSVINSAPLPGHTTATDTPVQLFISKGRPGS</sequence>
<feature type="domain" description="PASTA" evidence="3">
    <location>
        <begin position="121"/>
        <end position="187"/>
    </location>
</feature>
<evidence type="ECO:0000313" key="4">
    <source>
        <dbReference type="EMBL" id="RGD59066.1"/>
    </source>
</evidence>
<protein>
    <submittedName>
        <fullName evidence="4">PASTA domain-containing protein</fullName>
    </submittedName>
</protein>
<dbReference type="PRINTS" id="PR01863">
    <property type="entry name" value="APOPREGBCL2"/>
</dbReference>
<proteinExistence type="predicted"/>
<accession>A0A372ZT44</accession>
<evidence type="ECO:0000259" key="3">
    <source>
        <dbReference type="PROSITE" id="PS51178"/>
    </source>
</evidence>
<dbReference type="AlphaFoldDB" id="A0A372ZT44"/>
<dbReference type="Proteomes" id="UP000263377">
    <property type="component" value="Unassembled WGS sequence"/>
</dbReference>
<dbReference type="Pfam" id="PF03793">
    <property type="entry name" value="PASTA"/>
    <property type="match status" value="1"/>
</dbReference>
<feature type="compositionally biased region" description="Low complexity" evidence="1">
    <location>
        <begin position="86"/>
        <end position="113"/>
    </location>
</feature>
<dbReference type="Gene3D" id="3.30.10.20">
    <property type="match status" value="1"/>
</dbReference>
<keyword evidence="5" id="KW-1185">Reference proteome</keyword>
<organism evidence="4 5">
    <name type="scientific">Kitasatospora xanthocidica</name>
    <dbReference type="NCBI Taxonomy" id="83382"/>
    <lineage>
        <taxon>Bacteria</taxon>
        <taxon>Bacillati</taxon>
        <taxon>Actinomycetota</taxon>
        <taxon>Actinomycetes</taxon>
        <taxon>Kitasatosporales</taxon>
        <taxon>Streptomycetaceae</taxon>
        <taxon>Kitasatospora</taxon>
    </lineage>
</organism>
<dbReference type="SMART" id="SM00740">
    <property type="entry name" value="PASTA"/>
    <property type="match status" value="1"/>
</dbReference>
<comment type="caution">
    <text evidence="4">The sequence shown here is derived from an EMBL/GenBank/DDBJ whole genome shotgun (WGS) entry which is preliminary data.</text>
</comment>
<evidence type="ECO:0000256" key="1">
    <source>
        <dbReference type="SAM" id="MobiDB-lite"/>
    </source>
</evidence>
<evidence type="ECO:0000313" key="5">
    <source>
        <dbReference type="Proteomes" id="UP000263377"/>
    </source>
</evidence>
<gene>
    <name evidence="4" type="ORF">DR950_15930</name>
</gene>
<feature type="transmembrane region" description="Helical" evidence="2">
    <location>
        <begin position="51"/>
        <end position="72"/>
    </location>
</feature>